<evidence type="ECO:0000313" key="2">
    <source>
        <dbReference type="EMBL" id="TWP30810.1"/>
    </source>
</evidence>
<keyword evidence="1" id="KW-0472">Membrane</keyword>
<keyword evidence="1" id="KW-1133">Transmembrane helix</keyword>
<evidence type="ECO:0000313" key="3">
    <source>
        <dbReference type="Proteomes" id="UP000319499"/>
    </source>
</evidence>
<evidence type="ECO:0000256" key="1">
    <source>
        <dbReference type="SAM" id="Phobius"/>
    </source>
</evidence>
<keyword evidence="1" id="KW-0812">Transmembrane</keyword>
<accession>A0A563DKT8</accession>
<name>A0A563DKT8_9FLAO</name>
<feature type="transmembrane region" description="Helical" evidence="1">
    <location>
        <begin position="186"/>
        <end position="206"/>
    </location>
</feature>
<keyword evidence="3" id="KW-1185">Reference proteome</keyword>
<feature type="transmembrane region" description="Helical" evidence="1">
    <location>
        <begin position="153"/>
        <end position="174"/>
    </location>
</feature>
<dbReference type="RefSeq" id="WP_146291075.1">
    <property type="nucleotide sequence ID" value="NZ_SELH01000009.1"/>
</dbReference>
<proteinExistence type="predicted"/>
<reference evidence="2 3" key="1">
    <citation type="submission" date="2019-02" db="EMBL/GenBank/DDBJ databases">
        <title>Apibacter muscae sp. nov.: a novel member of the house fly microbiota.</title>
        <authorList>
            <person name="Park R."/>
        </authorList>
    </citation>
    <scope>NUCLEOTIDE SEQUENCE [LARGE SCALE GENOMIC DNA]</scope>
    <source>
        <strain evidence="2 3">AL1</strain>
    </source>
</reference>
<sequence length="207" mass="24639">MKNKRYYYLQIVCSTLWLIYFIYALGTTVCDIITVKKIEWEQAENISSTYSNYKGTLVTYSYQKGKVKIARTYGGLTQGLTVWSWGIDKKAKNVNISFYVKEKDYNKVINNSPSYHNLWFSDIKKVDNIPFFGLRKMNEKSNKIILFFDLLKYNYFFSLGLLIFYFPILLIVFFEKKDFNTDFLINGRYLSIIHFIFVIMLLSRFLI</sequence>
<protein>
    <submittedName>
        <fullName evidence="2">Uncharacterized protein</fullName>
    </submittedName>
</protein>
<dbReference type="EMBL" id="SELH01000009">
    <property type="protein sequence ID" value="TWP30810.1"/>
    <property type="molecule type" value="Genomic_DNA"/>
</dbReference>
<feature type="transmembrane region" description="Helical" evidence="1">
    <location>
        <begin position="6"/>
        <end position="26"/>
    </location>
</feature>
<dbReference type="AlphaFoldDB" id="A0A563DKT8"/>
<dbReference type="OrthoDB" id="1270230at2"/>
<organism evidence="2 3">
    <name type="scientific">Apibacter muscae</name>
    <dbReference type="NCBI Taxonomy" id="2509004"/>
    <lineage>
        <taxon>Bacteria</taxon>
        <taxon>Pseudomonadati</taxon>
        <taxon>Bacteroidota</taxon>
        <taxon>Flavobacteriia</taxon>
        <taxon>Flavobacteriales</taxon>
        <taxon>Weeksellaceae</taxon>
        <taxon>Apibacter</taxon>
    </lineage>
</organism>
<gene>
    <name evidence="2" type="ORF">ETU09_00145</name>
</gene>
<comment type="caution">
    <text evidence="2">The sequence shown here is derived from an EMBL/GenBank/DDBJ whole genome shotgun (WGS) entry which is preliminary data.</text>
</comment>
<dbReference type="Proteomes" id="UP000319499">
    <property type="component" value="Unassembled WGS sequence"/>
</dbReference>